<feature type="domain" description="Disease resistance protein At4g27190-like leucine-rich repeats" evidence="3">
    <location>
        <begin position="252"/>
        <end position="358"/>
    </location>
</feature>
<organism evidence="4 5">
    <name type="scientific">Acer negundo</name>
    <name type="common">Box elder</name>
    <dbReference type="NCBI Taxonomy" id="4023"/>
    <lineage>
        <taxon>Eukaryota</taxon>
        <taxon>Viridiplantae</taxon>
        <taxon>Streptophyta</taxon>
        <taxon>Embryophyta</taxon>
        <taxon>Tracheophyta</taxon>
        <taxon>Spermatophyta</taxon>
        <taxon>Magnoliopsida</taxon>
        <taxon>eudicotyledons</taxon>
        <taxon>Gunneridae</taxon>
        <taxon>Pentapetalae</taxon>
        <taxon>rosids</taxon>
        <taxon>malvids</taxon>
        <taxon>Sapindales</taxon>
        <taxon>Sapindaceae</taxon>
        <taxon>Hippocastanoideae</taxon>
        <taxon>Acereae</taxon>
        <taxon>Acer</taxon>
    </lineage>
</organism>
<dbReference type="InterPro" id="IPR050905">
    <property type="entry name" value="Plant_NBS-LRR"/>
</dbReference>
<dbReference type="Pfam" id="PF23247">
    <property type="entry name" value="LRR_RPS2"/>
    <property type="match status" value="2"/>
</dbReference>
<reference evidence="4" key="2">
    <citation type="submission" date="2023-02" db="EMBL/GenBank/DDBJ databases">
        <authorList>
            <person name="Swenson N.G."/>
            <person name="Wegrzyn J.L."/>
            <person name="Mcevoy S.L."/>
        </authorList>
    </citation>
    <scope>NUCLEOTIDE SEQUENCE</scope>
    <source>
        <strain evidence="4">91603</strain>
        <tissue evidence="4">Leaf</tissue>
    </source>
</reference>
<evidence type="ECO:0000313" key="4">
    <source>
        <dbReference type="EMBL" id="KAI9177493.1"/>
    </source>
</evidence>
<evidence type="ECO:0000259" key="3">
    <source>
        <dbReference type="Pfam" id="PF23247"/>
    </source>
</evidence>
<dbReference type="Proteomes" id="UP001064489">
    <property type="component" value="Chromosome 5"/>
</dbReference>
<reference evidence="4" key="1">
    <citation type="journal article" date="2022" name="Plant J.">
        <title>Strategies of tolerance reflected in two North American maple genomes.</title>
        <authorList>
            <person name="McEvoy S.L."/>
            <person name="Sezen U.U."/>
            <person name="Trouern-Trend A."/>
            <person name="McMahon S.M."/>
            <person name="Schaberg P.G."/>
            <person name="Yang J."/>
            <person name="Wegrzyn J.L."/>
            <person name="Swenson N.G."/>
        </authorList>
    </citation>
    <scope>NUCLEOTIDE SEQUENCE</scope>
    <source>
        <strain evidence="4">91603</strain>
    </source>
</reference>
<dbReference type="Gene3D" id="3.80.10.10">
    <property type="entry name" value="Ribonuclease Inhibitor"/>
    <property type="match status" value="1"/>
</dbReference>
<sequence length="415" mass="48034">MQEKLKIEQEKLKREQEKLKRELKKEQEKLKREQEKLEKLKKLKREQEKLKKLKREQEKLKRDQEKLEPEPETILHVVTEDATQAGLLGRAILSNRLPFLNSTSFDSFVIKIGCSSVMLGGQSPPGSRILYLAGINYQEMDWIYSLTKITDAIKLLDCNEIKYLVNTLECTTKCIWNGDAKLNSLCNLKRVSVSGCFKLRQVFPSALLQSLVSLEHIEIDVCDSLEEIFEKEKEEDHQENEIVSLKIDHTATSPCLGNLVFIKISECHKLKNLFTPSIVKGLVHLRTLEVKLCSTLEEIISDEKAETGGSTERITFPCLYRIDLRGLDSLTCFCARRCTIEFPALELLDIKKCPKMETFGRGNQVTPNLVNRIHLDGQKRWTNNLNITLQQFFKERQIVFEQYKQQNNHSRAYAM</sequence>
<dbReference type="PANTHER" id="PTHR33463:SF203">
    <property type="entry name" value="AAA+ ATPASE DOMAIN-CONTAINING PROTEIN"/>
    <property type="match status" value="1"/>
</dbReference>
<keyword evidence="2" id="KW-0175">Coiled coil</keyword>
<feature type="coiled-coil region" evidence="2">
    <location>
        <begin position="2"/>
        <end position="70"/>
    </location>
</feature>
<keyword evidence="1" id="KW-0611">Plant defense</keyword>
<protein>
    <recommendedName>
        <fullName evidence="3">Disease resistance protein At4g27190-like leucine-rich repeats domain-containing protein</fullName>
    </recommendedName>
</protein>
<proteinExistence type="predicted"/>
<accession>A0AAD5NS76</accession>
<evidence type="ECO:0000313" key="5">
    <source>
        <dbReference type="Proteomes" id="UP001064489"/>
    </source>
</evidence>
<dbReference type="InterPro" id="IPR057135">
    <property type="entry name" value="At4g27190-like_LRR"/>
</dbReference>
<dbReference type="PANTHER" id="PTHR33463">
    <property type="entry name" value="NB-ARC DOMAIN-CONTAINING PROTEIN-RELATED"/>
    <property type="match status" value="1"/>
</dbReference>
<name>A0AAD5NS76_ACENE</name>
<dbReference type="InterPro" id="IPR032675">
    <property type="entry name" value="LRR_dom_sf"/>
</dbReference>
<evidence type="ECO:0000256" key="1">
    <source>
        <dbReference type="ARBA" id="ARBA00022821"/>
    </source>
</evidence>
<comment type="caution">
    <text evidence="4">The sequence shown here is derived from an EMBL/GenBank/DDBJ whole genome shotgun (WGS) entry which is preliminary data.</text>
</comment>
<gene>
    <name evidence="4" type="ORF">LWI28_015930</name>
</gene>
<dbReference type="EMBL" id="JAJSOW010000102">
    <property type="protein sequence ID" value="KAI9177493.1"/>
    <property type="molecule type" value="Genomic_DNA"/>
</dbReference>
<feature type="domain" description="Disease resistance protein At4g27190-like leucine-rich repeats" evidence="3">
    <location>
        <begin position="169"/>
        <end position="239"/>
    </location>
</feature>
<evidence type="ECO:0000256" key="2">
    <source>
        <dbReference type="SAM" id="Coils"/>
    </source>
</evidence>
<keyword evidence="5" id="KW-1185">Reference proteome</keyword>
<dbReference type="AlphaFoldDB" id="A0AAD5NS76"/>
<dbReference type="SUPFAM" id="SSF52047">
    <property type="entry name" value="RNI-like"/>
    <property type="match status" value="1"/>
</dbReference>